<dbReference type="PANTHER" id="PTHR24366:SF96">
    <property type="entry name" value="LEUCINE RICH REPEAT CONTAINING 53"/>
    <property type="match status" value="1"/>
</dbReference>
<dbReference type="PROSITE" id="PS51450">
    <property type="entry name" value="LRR"/>
    <property type="match status" value="1"/>
</dbReference>
<sequence>MGLYYLHQWLLSLLLLSTHYFIFSLSNSKVTCPHFCKCSISLGMRSAACVGQRLHNIETDVPSNVQILDISNNSISSLEKEGFKNLGLTSLYKLQLQRNHIGTIDLHAFLGVTQLRILDLSYNHLYYLLPATFEDTPQLRSLYLQGNRLGIKPGPMLIIPTLEILDISSCQVAQFYHDNFQEIPALLSLNMSHNQLIKMDVEVLETLAHLQRIDLKRNPWSCDGNARELEAWLKEHHIQYDEICKTGSKDKDKFQRIVSAIDFQNETEVISDDDLLKLWSLKEENKNSHMEENRESGCAKRSRDILNRGNIFKIFDSIPSFWSFIMGIEIGVVIGGTVMWLLKRFNCINKTTARPVSINRRRSLQSLHNRASSIFRLRDADEDRTALWSEMDIINCPTTPPPAYRDCFDHIPRNNSTRNQQTDRTLP</sequence>
<dbReference type="PRINTS" id="PR00019">
    <property type="entry name" value="LEURICHRPT"/>
</dbReference>
<protein>
    <recommendedName>
        <fullName evidence="7">LRRCT domain-containing protein</fullName>
    </recommendedName>
</protein>
<feature type="chain" id="PRO_5026983927" description="LRRCT domain-containing protein" evidence="4">
    <location>
        <begin position="25"/>
        <end position="427"/>
    </location>
</feature>
<dbReference type="Gene3D" id="3.80.10.10">
    <property type="entry name" value="Ribonuclease Inhibitor"/>
    <property type="match status" value="2"/>
</dbReference>
<keyword evidence="1" id="KW-0433">Leucine-rich repeat</keyword>
<name>A0A6L2Q9H0_COPFO</name>
<accession>A0A6L2Q9H0</accession>
<reference evidence="6" key="1">
    <citation type="submission" date="2020-01" db="EMBL/GenBank/DDBJ databases">
        <title>Draft genome sequence of the Termite Coptotermes fromosanus.</title>
        <authorList>
            <person name="Itakura S."/>
            <person name="Yosikawa Y."/>
            <person name="Umezawa K."/>
        </authorList>
    </citation>
    <scope>NUCLEOTIDE SEQUENCE [LARGE SCALE GENOMIC DNA]</scope>
</reference>
<feature type="signal peptide" evidence="4">
    <location>
        <begin position="1"/>
        <end position="24"/>
    </location>
</feature>
<keyword evidence="6" id="KW-1185">Reference proteome</keyword>
<dbReference type="Pfam" id="PF00560">
    <property type="entry name" value="LRR_1"/>
    <property type="match status" value="1"/>
</dbReference>
<evidence type="ECO:0000256" key="1">
    <source>
        <dbReference type="ARBA" id="ARBA00022614"/>
    </source>
</evidence>
<evidence type="ECO:0000256" key="4">
    <source>
        <dbReference type="SAM" id="SignalP"/>
    </source>
</evidence>
<evidence type="ECO:0000256" key="2">
    <source>
        <dbReference type="ARBA" id="ARBA00022737"/>
    </source>
</evidence>
<dbReference type="SMART" id="SM00369">
    <property type="entry name" value="LRR_TYP"/>
    <property type="match status" value="4"/>
</dbReference>
<proteinExistence type="predicted"/>
<feature type="transmembrane region" description="Helical" evidence="3">
    <location>
        <begin position="321"/>
        <end position="342"/>
    </location>
</feature>
<comment type="caution">
    <text evidence="5">The sequence shown here is derived from an EMBL/GenBank/DDBJ whole genome shotgun (WGS) entry which is preliminary data.</text>
</comment>
<dbReference type="OrthoDB" id="4691307at2759"/>
<evidence type="ECO:0000256" key="3">
    <source>
        <dbReference type="SAM" id="Phobius"/>
    </source>
</evidence>
<keyword evidence="3" id="KW-0812">Transmembrane</keyword>
<keyword evidence="2" id="KW-0677">Repeat</keyword>
<evidence type="ECO:0000313" key="6">
    <source>
        <dbReference type="Proteomes" id="UP000502823"/>
    </source>
</evidence>
<dbReference type="Proteomes" id="UP000502823">
    <property type="component" value="Unassembled WGS sequence"/>
</dbReference>
<dbReference type="SUPFAM" id="SSF52058">
    <property type="entry name" value="L domain-like"/>
    <property type="match status" value="1"/>
</dbReference>
<dbReference type="InterPro" id="IPR001611">
    <property type="entry name" value="Leu-rich_rpt"/>
</dbReference>
<gene>
    <name evidence="5" type="ORF">Cfor_01156</name>
</gene>
<dbReference type="EMBL" id="BLKM01000776">
    <property type="protein sequence ID" value="GFG38437.1"/>
    <property type="molecule type" value="Genomic_DNA"/>
</dbReference>
<evidence type="ECO:0000313" key="5">
    <source>
        <dbReference type="EMBL" id="GFG38437.1"/>
    </source>
</evidence>
<keyword evidence="4" id="KW-0732">Signal</keyword>
<dbReference type="InterPro" id="IPR032675">
    <property type="entry name" value="LRR_dom_sf"/>
</dbReference>
<dbReference type="AlphaFoldDB" id="A0A6L2Q9H0"/>
<evidence type="ECO:0008006" key="7">
    <source>
        <dbReference type="Google" id="ProtNLM"/>
    </source>
</evidence>
<dbReference type="InParanoid" id="A0A6L2Q9H0"/>
<dbReference type="InterPro" id="IPR003591">
    <property type="entry name" value="Leu-rich_rpt_typical-subtyp"/>
</dbReference>
<dbReference type="Pfam" id="PF13855">
    <property type="entry name" value="LRR_8"/>
    <property type="match status" value="2"/>
</dbReference>
<keyword evidence="3" id="KW-0472">Membrane</keyword>
<organism evidence="5 6">
    <name type="scientific">Coptotermes formosanus</name>
    <name type="common">Formosan subterranean termite</name>
    <dbReference type="NCBI Taxonomy" id="36987"/>
    <lineage>
        <taxon>Eukaryota</taxon>
        <taxon>Metazoa</taxon>
        <taxon>Ecdysozoa</taxon>
        <taxon>Arthropoda</taxon>
        <taxon>Hexapoda</taxon>
        <taxon>Insecta</taxon>
        <taxon>Pterygota</taxon>
        <taxon>Neoptera</taxon>
        <taxon>Polyneoptera</taxon>
        <taxon>Dictyoptera</taxon>
        <taxon>Blattodea</taxon>
        <taxon>Blattoidea</taxon>
        <taxon>Termitoidae</taxon>
        <taxon>Rhinotermitidae</taxon>
        <taxon>Coptotermes</taxon>
    </lineage>
</organism>
<keyword evidence="3" id="KW-1133">Transmembrane helix</keyword>
<dbReference type="PANTHER" id="PTHR24366">
    <property type="entry name" value="IG(IMMUNOGLOBULIN) AND LRR(LEUCINE RICH REPEAT) DOMAINS"/>
    <property type="match status" value="1"/>
</dbReference>